<evidence type="ECO:0000256" key="3">
    <source>
        <dbReference type="ARBA" id="ARBA00022989"/>
    </source>
</evidence>
<feature type="transmembrane region" description="Helical" evidence="6">
    <location>
        <begin position="254"/>
        <end position="274"/>
    </location>
</feature>
<dbReference type="GO" id="GO:0012505">
    <property type="term" value="C:endomembrane system"/>
    <property type="evidence" value="ECO:0007669"/>
    <property type="project" value="UniProtKB-SubCell"/>
</dbReference>
<keyword evidence="3 6" id="KW-1133">Transmembrane helix</keyword>
<keyword evidence="4 6" id="KW-0472">Membrane</keyword>
<proteinExistence type="predicted"/>
<feature type="transmembrane region" description="Helical" evidence="6">
    <location>
        <begin position="221"/>
        <end position="242"/>
    </location>
</feature>
<dbReference type="PANTHER" id="PTHR43373:SF1">
    <property type="entry name" value="NA(+)_H(+) ANTIPORTER SUBUNIT A"/>
    <property type="match status" value="1"/>
</dbReference>
<organism evidence="9 10">
    <name type="scientific">Fundidesulfovibrio magnetotacticus</name>
    <dbReference type="NCBI Taxonomy" id="2730080"/>
    <lineage>
        <taxon>Bacteria</taxon>
        <taxon>Pseudomonadati</taxon>
        <taxon>Thermodesulfobacteriota</taxon>
        <taxon>Desulfovibrionia</taxon>
        <taxon>Desulfovibrionales</taxon>
        <taxon>Desulfovibrionaceae</taxon>
        <taxon>Fundidesulfovibrio</taxon>
    </lineage>
</organism>
<comment type="caution">
    <text evidence="9">The sequence shown here is derived from an EMBL/GenBank/DDBJ whole genome shotgun (WGS) entry which is preliminary data.</text>
</comment>
<evidence type="ECO:0000256" key="6">
    <source>
        <dbReference type="SAM" id="Phobius"/>
    </source>
</evidence>
<dbReference type="PRINTS" id="PR01434">
    <property type="entry name" value="NADHDHGNASE5"/>
</dbReference>
<dbReference type="InterPro" id="IPR001516">
    <property type="entry name" value="Proton_antipo_N"/>
</dbReference>
<dbReference type="AlphaFoldDB" id="A0A6V8LZL1"/>
<dbReference type="RefSeq" id="WP_173082920.1">
    <property type="nucleotide sequence ID" value="NZ_BLTE01000005.1"/>
</dbReference>
<feature type="transmembrane region" description="Helical" evidence="6">
    <location>
        <begin position="129"/>
        <end position="147"/>
    </location>
</feature>
<keyword evidence="10" id="KW-1185">Reference proteome</keyword>
<sequence>MDILVFTTVVLPFLAAIALLLLRDKGSRSLIVIGSAVILAAASLAMVGQGSFEFSPKSLIGVGLDGLIMLLDFALLVVILVMAMTKLKSPLVSLLTAAQIIGLVYLEFFMMDHSAPAAAPAMFADKLSLIMVLVISIVGSLICVYALGYMPEHEEHLHLPKTKQPRFFFFLVAFLGAMNGLVLANNLLWLYFFWEVTTFCSFMLIAHDGDETSVKNATRALWMNMTGGVAFVFALIFMQKAGNPLYLSELLKPGFSAAGAAALIPMFMLCYAGITKSAQVPFQSWLCGAMVAPTPVSALLHSSTMVKAGVYLVLRLAPAYAGTMLSGMLAMFGAFTFLTASALAVGQSNGKKVLAYSTIANLGLIIACAGINNPQAITAAIVIIIFHAVSKALMFLCVGTIEQKIGSRDIEDMRGLYMVMPKTTIVALVGVLTMLLPPFGVLLGKWMAIESAAAMRYMPVTIMLALGSGLTVMFWARWAGILLSTPYPKGVAPEPQASVVRAPLVLLAWGAVLLSLFVPFLYGGLIEPAVRSSHKAAGYVLDAFNFVSAQGVFYIYPLFLILGVGFYFAWKAARKADPASYVGPYLCGAQTKADDNAFTSTGGASVGYSAGNFYLTWLFGEERLSGPINMVACVLLAVMLGLLLGGVI</sequence>
<evidence type="ECO:0000256" key="1">
    <source>
        <dbReference type="ARBA" id="ARBA00004127"/>
    </source>
</evidence>
<reference evidence="9 10" key="1">
    <citation type="submission" date="2020-04" db="EMBL/GenBank/DDBJ databases">
        <authorList>
            <consortium name="Desulfovibrio sp. FSS-1 genome sequencing consortium"/>
            <person name="Shimoshige H."/>
            <person name="Kobayashi H."/>
            <person name="Maekawa T."/>
        </authorList>
    </citation>
    <scope>NUCLEOTIDE SEQUENCE [LARGE SCALE GENOMIC DNA]</scope>
    <source>
        <strain evidence="9 10">SIID29052-01</strain>
    </source>
</reference>
<feature type="transmembrane region" description="Helical" evidence="6">
    <location>
        <begin position="353"/>
        <end position="372"/>
    </location>
</feature>
<feature type="transmembrane region" description="Helical" evidence="6">
    <location>
        <begin position="460"/>
        <end position="483"/>
    </location>
</feature>
<keyword evidence="2 5" id="KW-0812">Transmembrane</keyword>
<feature type="transmembrane region" description="Helical" evidence="6">
    <location>
        <begin position="419"/>
        <end position="440"/>
    </location>
</feature>
<name>A0A6V8LZL1_9BACT</name>
<evidence type="ECO:0000313" key="9">
    <source>
        <dbReference type="EMBL" id="GFK93665.1"/>
    </source>
</evidence>
<dbReference type="InterPro" id="IPR050616">
    <property type="entry name" value="CPA3_Na-H_Antiporter_A"/>
</dbReference>
<evidence type="ECO:0000256" key="5">
    <source>
        <dbReference type="RuleBase" id="RU000320"/>
    </source>
</evidence>
<feature type="transmembrane region" description="Helical" evidence="6">
    <location>
        <begin position="546"/>
        <end position="570"/>
    </location>
</feature>
<evidence type="ECO:0000256" key="2">
    <source>
        <dbReference type="ARBA" id="ARBA00022692"/>
    </source>
</evidence>
<protein>
    <submittedName>
        <fullName evidence="9">Na(+)/H(+) antiporter subunit A</fullName>
    </submittedName>
</protein>
<dbReference type="EMBL" id="BLTE01000005">
    <property type="protein sequence ID" value="GFK93665.1"/>
    <property type="molecule type" value="Genomic_DNA"/>
</dbReference>
<feature type="transmembrane region" description="Helical" evidence="6">
    <location>
        <begin position="504"/>
        <end position="526"/>
    </location>
</feature>
<feature type="transmembrane region" description="Helical" evidence="6">
    <location>
        <begin position="324"/>
        <end position="346"/>
    </location>
</feature>
<feature type="transmembrane region" description="Helical" evidence="6">
    <location>
        <begin position="6"/>
        <end position="22"/>
    </location>
</feature>
<dbReference type="InterPro" id="IPR001750">
    <property type="entry name" value="ND/Mrp_TM"/>
</dbReference>
<dbReference type="GO" id="GO:0016020">
    <property type="term" value="C:membrane"/>
    <property type="evidence" value="ECO:0007669"/>
    <property type="project" value="UniProtKB-SubCell"/>
</dbReference>
<feature type="transmembrane region" description="Helical" evidence="6">
    <location>
        <begin position="628"/>
        <end position="647"/>
    </location>
</feature>
<evidence type="ECO:0000259" key="8">
    <source>
        <dbReference type="Pfam" id="PF00662"/>
    </source>
</evidence>
<feature type="transmembrane region" description="Helical" evidence="6">
    <location>
        <begin position="286"/>
        <end position="304"/>
    </location>
</feature>
<feature type="transmembrane region" description="Helical" evidence="6">
    <location>
        <begin position="91"/>
        <end position="109"/>
    </location>
</feature>
<gene>
    <name evidence="9" type="primary">mrpA_3</name>
    <name evidence="9" type="ORF">NNJEOMEG_01499</name>
</gene>
<dbReference type="Pfam" id="PF00662">
    <property type="entry name" value="Proton_antipo_N"/>
    <property type="match status" value="1"/>
</dbReference>
<feature type="domain" description="NADH:quinone oxidoreductase/Mrp antiporter transmembrane" evidence="7">
    <location>
        <begin position="184"/>
        <end position="470"/>
    </location>
</feature>
<accession>A0A6V8LZL1</accession>
<evidence type="ECO:0000313" key="10">
    <source>
        <dbReference type="Proteomes" id="UP000494245"/>
    </source>
</evidence>
<feature type="transmembrane region" description="Helical" evidence="6">
    <location>
        <begin position="59"/>
        <end position="84"/>
    </location>
</feature>
<dbReference type="Pfam" id="PF00361">
    <property type="entry name" value="Proton_antipo_M"/>
    <property type="match status" value="1"/>
</dbReference>
<feature type="transmembrane region" description="Helical" evidence="6">
    <location>
        <begin position="29"/>
        <end position="47"/>
    </location>
</feature>
<feature type="domain" description="NADH-Ubiquinone oxidoreductase (complex I) chain 5 N-terminal" evidence="8">
    <location>
        <begin position="123"/>
        <end position="156"/>
    </location>
</feature>
<comment type="subcellular location">
    <subcellularLocation>
        <location evidence="1">Endomembrane system</location>
        <topology evidence="1">Multi-pass membrane protein</topology>
    </subcellularLocation>
    <subcellularLocation>
        <location evidence="5">Membrane</location>
        <topology evidence="5">Multi-pass membrane protein</topology>
    </subcellularLocation>
</comment>
<feature type="transmembrane region" description="Helical" evidence="6">
    <location>
        <begin position="378"/>
        <end position="398"/>
    </location>
</feature>
<feature type="transmembrane region" description="Helical" evidence="6">
    <location>
        <begin position="167"/>
        <end position="184"/>
    </location>
</feature>
<feature type="transmembrane region" description="Helical" evidence="6">
    <location>
        <begin position="190"/>
        <end position="209"/>
    </location>
</feature>
<evidence type="ECO:0000256" key="4">
    <source>
        <dbReference type="ARBA" id="ARBA00023136"/>
    </source>
</evidence>
<reference evidence="9 10" key="2">
    <citation type="submission" date="2020-05" db="EMBL/GenBank/DDBJ databases">
        <title>Draft genome sequence of Desulfovibrio sp. strainFSS-1.</title>
        <authorList>
            <person name="Shimoshige H."/>
            <person name="Kobayashi H."/>
            <person name="Maekawa T."/>
        </authorList>
    </citation>
    <scope>NUCLEOTIDE SEQUENCE [LARGE SCALE GENOMIC DNA]</scope>
    <source>
        <strain evidence="9 10">SIID29052-01</strain>
    </source>
</reference>
<evidence type="ECO:0000259" key="7">
    <source>
        <dbReference type="Pfam" id="PF00361"/>
    </source>
</evidence>
<dbReference type="PANTHER" id="PTHR43373">
    <property type="entry name" value="NA(+)/H(+) ANTIPORTER SUBUNIT"/>
    <property type="match status" value="1"/>
</dbReference>
<dbReference type="Proteomes" id="UP000494245">
    <property type="component" value="Unassembled WGS sequence"/>
</dbReference>